<sequence>MATIELVNLTKRYRQGPHTITALDGVDLRIESGDFVSIVGRSGSGKTTLLDLTGLLLRPSSGTVLLDGAETAGLSDGRRADLRGRRLGFIFQEYNLLPALNVLENVTLACRYAGLDRREGRQRARQLLDLVGLAERLNHGPDQLSGGQQQRVAIARALVNRPALVLADEPTGAVDTQTADELLGLMRRLNREEGVTFVVVTHDLDLAGRTDRMVRLQDGVVVSDERLNAA</sequence>
<dbReference type="PANTHER" id="PTHR24220">
    <property type="entry name" value="IMPORT ATP-BINDING PROTEIN"/>
    <property type="match status" value="1"/>
</dbReference>
<dbReference type="SMART" id="SM00382">
    <property type="entry name" value="AAA"/>
    <property type="match status" value="1"/>
</dbReference>
<gene>
    <name evidence="5" type="ORF">JF888_13585</name>
</gene>
<dbReference type="GO" id="GO:0022857">
    <property type="term" value="F:transmembrane transporter activity"/>
    <property type="evidence" value="ECO:0007669"/>
    <property type="project" value="TreeGrafter"/>
</dbReference>
<dbReference type="EMBL" id="JAEKNQ010000054">
    <property type="protein sequence ID" value="MBJ7604204.1"/>
    <property type="molecule type" value="Genomic_DNA"/>
</dbReference>
<evidence type="ECO:0000313" key="6">
    <source>
        <dbReference type="Proteomes" id="UP000620075"/>
    </source>
</evidence>
<protein>
    <submittedName>
        <fullName evidence="5">ABC transporter ATP-binding protein</fullName>
    </submittedName>
</protein>
<dbReference type="GO" id="GO:0098796">
    <property type="term" value="C:membrane protein complex"/>
    <property type="evidence" value="ECO:0007669"/>
    <property type="project" value="UniProtKB-ARBA"/>
</dbReference>
<evidence type="ECO:0000259" key="4">
    <source>
        <dbReference type="PROSITE" id="PS50893"/>
    </source>
</evidence>
<dbReference type="InterPro" id="IPR003593">
    <property type="entry name" value="AAA+_ATPase"/>
</dbReference>
<proteinExistence type="predicted"/>
<keyword evidence="1" id="KW-0813">Transport</keyword>
<reference evidence="5 6" key="1">
    <citation type="submission" date="2020-10" db="EMBL/GenBank/DDBJ databases">
        <title>Ca. Dormibacterota MAGs.</title>
        <authorList>
            <person name="Montgomery K."/>
        </authorList>
    </citation>
    <scope>NUCLEOTIDE SEQUENCE [LARGE SCALE GENOMIC DNA]</scope>
    <source>
        <strain evidence="5">SC8811_S16_3</strain>
    </source>
</reference>
<dbReference type="Gene3D" id="3.40.50.300">
    <property type="entry name" value="P-loop containing nucleotide triphosphate hydrolases"/>
    <property type="match status" value="1"/>
</dbReference>
<keyword evidence="2" id="KW-0547">Nucleotide-binding</keyword>
<comment type="caution">
    <text evidence="5">The sequence shown here is derived from an EMBL/GenBank/DDBJ whole genome shotgun (WGS) entry which is preliminary data.</text>
</comment>
<dbReference type="Pfam" id="PF00005">
    <property type="entry name" value="ABC_tran"/>
    <property type="match status" value="1"/>
</dbReference>
<dbReference type="RefSeq" id="WP_338181446.1">
    <property type="nucleotide sequence ID" value="NZ_JAEKNQ010000054.1"/>
</dbReference>
<name>A0A934NET3_9BACT</name>
<dbReference type="GO" id="GO:0005524">
    <property type="term" value="F:ATP binding"/>
    <property type="evidence" value="ECO:0007669"/>
    <property type="project" value="UniProtKB-KW"/>
</dbReference>
<dbReference type="AlphaFoldDB" id="A0A934NET3"/>
<dbReference type="PROSITE" id="PS00211">
    <property type="entry name" value="ABC_TRANSPORTER_1"/>
    <property type="match status" value="1"/>
</dbReference>
<dbReference type="PANTHER" id="PTHR24220:SF86">
    <property type="entry name" value="ABC TRANSPORTER ABCH.1"/>
    <property type="match status" value="1"/>
</dbReference>
<evidence type="ECO:0000256" key="3">
    <source>
        <dbReference type="ARBA" id="ARBA00022840"/>
    </source>
</evidence>
<dbReference type="InterPro" id="IPR027417">
    <property type="entry name" value="P-loop_NTPase"/>
</dbReference>
<evidence type="ECO:0000256" key="1">
    <source>
        <dbReference type="ARBA" id="ARBA00022448"/>
    </source>
</evidence>
<dbReference type="GO" id="GO:0016887">
    <property type="term" value="F:ATP hydrolysis activity"/>
    <property type="evidence" value="ECO:0007669"/>
    <property type="project" value="InterPro"/>
</dbReference>
<feature type="domain" description="ABC transporter" evidence="4">
    <location>
        <begin position="4"/>
        <end position="230"/>
    </location>
</feature>
<dbReference type="SUPFAM" id="SSF52540">
    <property type="entry name" value="P-loop containing nucleoside triphosphate hydrolases"/>
    <property type="match status" value="1"/>
</dbReference>
<dbReference type="PROSITE" id="PS50893">
    <property type="entry name" value="ABC_TRANSPORTER_2"/>
    <property type="match status" value="1"/>
</dbReference>
<dbReference type="InterPro" id="IPR017911">
    <property type="entry name" value="MacB-like_ATP-bd"/>
</dbReference>
<dbReference type="Proteomes" id="UP000620075">
    <property type="component" value="Unassembled WGS sequence"/>
</dbReference>
<dbReference type="GO" id="GO:0005886">
    <property type="term" value="C:plasma membrane"/>
    <property type="evidence" value="ECO:0007669"/>
    <property type="project" value="TreeGrafter"/>
</dbReference>
<dbReference type="CDD" id="cd03255">
    <property type="entry name" value="ABC_MJ0796_LolCDE_FtsE"/>
    <property type="match status" value="1"/>
</dbReference>
<dbReference type="InterPro" id="IPR015854">
    <property type="entry name" value="ABC_transpr_LolD-like"/>
</dbReference>
<dbReference type="InterPro" id="IPR017871">
    <property type="entry name" value="ABC_transporter-like_CS"/>
</dbReference>
<organism evidence="5 6">
    <name type="scientific">Candidatus Dormiibacter inghamiae</name>
    <dbReference type="NCBI Taxonomy" id="3127013"/>
    <lineage>
        <taxon>Bacteria</taxon>
        <taxon>Bacillati</taxon>
        <taxon>Candidatus Dormiibacterota</taxon>
        <taxon>Candidatus Dormibacteria</taxon>
        <taxon>Candidatus Dormibacterales</taxon>
        <taxon>Candidatus Dormibacteraceae</taxon>
        <taxon>Candidatus Dormiibacter</taxon>
    </lineage>
</organism>
<accession>A0A934NET3</accession>
<keyword evidence="3 5" id="KW-0067">ATP-binding</keyword>
<dbReference type="FunFam" id="3.40.50.300:FF:000032">
    <property type="entry name" value="Export ABC transporter ATP-binding protein"/>
    <property type="match status" value="1"/>
</dbReference>
<evidence type="ECO:0000256" key="2">
    <source>
        <dbReference type="ARBA" id="ARBA00022741"/>
    </source>
</evidence>
<evidence type="ECO:0000313" key="5">
    <source>
        <dbReference type="EMBL" id="MBJ7604204.1"/>
    </source>
</evidence>
<dbReference type="InterPro" id="IPR003439">
    <property type="entry name" value="ABC_transporter-like_ATP-bd"/>
</dbReference>